<protein>
    <recommendedName>
        <fullName evidence="10">Potassium channel domain-containing protein</fullName>
    </recommendedName>
</protein>
<gene>
    <name evidence="11" type="ORF">PLOB_00035899</name>
</gene>
<feature type="transmembrane region" description="Helical" evidence="8">
    <location>
        <begin position="389"/>
        <end position="411"/>
    </location>
</feature>
<organism evidence="11 12">
    <name type="scientific">Porites lobata</name>
    <dbReference type="NCBI Taxonomy" id="104759"/>
    <lineage>
        <taxon>Eukaryota</taxon>
        <taxon>Metazoa</taxon>
        <taxon>Cnidaria</taxon>
        <taxon>Anthozoa</taxon>
        <taxon>Hexacorallia</taxon>
        <taxon>Scleractinia</taxon>
        <taxon>Fungiina</taxon>
        <taxon>Poritidae</taxon>
        <taxon>Porites</taxon>
    </lineage>
</organism>
<evidence type="ECO:0000313" key="11">
    <source>
        <dbReference type="EMBL" id="CAH3132453.1"/>
    </source>
</evidence>
<evidence type="ECO:0000256" key="6">
    <source>
        <dbReference type="ARBA" id="ARBA00023136"/>
    </source>
</evidence>
<dbReference type="SUPFAM" id="SSF81324">
    <property type="entry name" value="Voltage-gated potassium channels"/>
    <property type="match status" value="1"/>
</dbReference>
<name>A0ABN8P4V4_9CNID</name>
<evidence type="ECO:0000313" key="12">
    <source>
        <dbReference type="Proteomes" id="UP001159405"/>
    </source>
</evidence>
<dbReference type="PRINTS" id="PR00169">
    <property type="entry name" value="KCHANNEL"/>
</dbReference>
<evidence type="ECO:0000256" key="5">
    <source>
        <dbReference type="ARBA" id="ARBA00023065"/>
    </source>
</evidence>
<evidence type="ECO:0000256" key="8">
    <source>
        <dbReference type="SAM" id="Phobius"/>
    </source>
</evidence>
<dbReference type="Proteomes" id="UP001159405">
    <property type="component" value="Unassembled WGS sequence"/>
</dbReference>
<evidence type="ECO:0000256" key="7">
    <source>
        <dbReference type="ARBA" id="ARBA00023303"/>
    </source>
</evidence>
<dbReference type="PANTHER" id="PTHR11537">
    <property type="entry name" value="VOLTAGE-GATED POTASSIUM CHANNEL"/>
    <property type="match status" value="1"/>
</dbReference>
<dbReference type="PANTHER" id="PTHR11537:SF252">
    <property type="entry name" value="POTASSIUM VOLTAGE-GATED CHANNEL PROTEIN SHAW"/>
    <property type="match status" value="1"/>
</dbReference>
<feature type="domain" description="Potassium channel" evidence="10">
    <location>
        <begin position="172"/>
        <end position="250"/>
    </location>
</feature>
<keyword evidence="6 8" id="KW-0472">Membrane</keyword>
<dbReference type="InterPro" id="IPR013099">
    <property type="entry name" value="K_chnl_dom"/>
</dbReference>
<evidence type="ECO:0000256" key="9">
    <source>
        <dbReference type="SAM" id="SignalP"/>
    </source>
</evidence>
<sequence length="510" mass="57207">MVRETKLCFMTVLFFVYNTRLGNSVDVDHKCANGQPLTVFWWSQEPYIYSSEKHSRKHRQADEEPDLSGMFPHILSIMLKRCCHSNATLNYTKIPEGPSHLDRVLTTYHFDVIIPVGTQVGASTVRLYPFAGILESPGIAVLIRGNVSGTQLLLSVLQAWPLLVFILITASIAGVLIWLMERQQNSDQFPLAFSRGVFEGFWWAFITMTTVGYGDKAPKTIPGKLLGVVWMMGGLIITTMFISIITTSLTSVSLEGRTNLRDVTVSAVNHSEEHKLGIRELANVKALANSEEVFTYVLDHKVEGALVDVHGLKHHIVSLTQHNIQVGNILSSKVTYGAIVAPNSTHFLQCVREFIENEEQWLFHVLAENTGTTQTKISVAEDYFGSGGIFSITVYSGLSLFVVLIAVGLAWEMYRKTNKKKQIEENQEGVRSGSANIALEDLETKPTPRLSFGPDPAEQLLSRQSMEVMRIDEELQNFQQSWQQRRAAMLERHQRERAKDLISLPVVADE</sequence>
<dbReference type="Gene3D" id="1.10.287.70">
    <property type="match status" value="1"/>
</dbReference>
<accession>A0ABN8P4V4</accession>
<dbReference type="InterPro" id="IPR028325">
    <property type="entry name" value="VG_K_chnl"/>
</dbReference>
<feature type="chain" id="PRO_5047395840" description="Potassium channel domain-containing protein" evidence="9">
    <location>
        <begin position="25"/>
        <end position="510"/>
    </location>
</feature>
<feature type="transmembrane region" description="Helical" evidence="8">
    <location>
        <begin position="225"/>
        <end position="245"/>
    </location>
</feature>
<evidence type="ECO:0000256" key="1">
    <source>
        <dbReference type="ARBA" id="ARBA00004141"/>
    </source>
</evidence>
<keyword evidence="2" id="KW-0813">Transport</keyword>
<dbReference type="EMBL" id="CALNXK010000051">
    <property type="protein sequence ID" value="CAH3132453.1"/>
    <property type="molecule type" value="Genomic_DNA"/>
</dbReference>
<evidence type="ECO:0000256" key="4">
    <source>
        <dbReference type="ARBA" id="ARBA00022989"/>
    </source>
</evidence>
<feature type="transmembrane region" description="Helical" evidence="8">
    <location>
        <begin position="192"/>
        <end position="213"/>
    </location>
</feature>
<proteinExistence type="predicted"/>
<evidence type="ECO:0000256" key="3">
    <source>
        <dbReference type="ARBA" id="ARBA00022692"/>
    </source>
</evidence>
<keyword evidence="5" id="KW-0406">Ion transport</keyword>
<feature type="transmembrane region" description="Helical" evidence="8">
    <location>
        <begin position="152"/>
        <end position="180"/>
    </location>
</feature>
<keyword evidence="3 8" id="KW-0812">Transmembrane</keyword>
<keyword evidence="9" id="KW-0732">Signal</keyword>
<feature type="signal peptide" evidence="9">
    <location>
        <begin position="1"/>
        <end position="24"/>
    </location>
</feature>
<reference evidence="11 12" key="1">
    <citation type="submission" date="2022-05" db="EMBL/GenBank/DDBJ databases">
        <authorList>
            <consortium name="Genoscope - CEA"/>
            <person name="William W."/>
        </authorList>
    </citation>
    <scope>NUCLEOTIDE SEQUENCE [LARGE SCALE GENOMIC DNA]</scope>
</reference>
<keyword evidence="7" id="KW-0407">Ion channel</keyword>
<comment type="subcellular location">
    <subcellularLocation>
        <location evidence="1">Membrane</location>
        <topology evidence="1">Multi-pass membrane protein</topology>
    </subcellularLocation>
</comment>
<dbReference type="Pfam" id="PF07885">
    <property type="entry name" value="Ion_trans_2"/>
    <property type="match status" value="1"/>
</dbReference>
<comment type="caution">
    <text evidence="11">The sequence shown here is derived from an EMBL/GenBank/DDBJ whole genome shotgun (WGS) entry which is preliminary data.</text>
</comment>
<keyword evidence="12" id="KW-1185">Reference proteome</keyword>
<keyword evidence="4 8" id="KW-1133">Transmembrane helix</keyword>
<evidence type="ECO:0000259" key="10">
    <source>
        <dbReference type="Pfam" id="PF07885"/>
    </source>
</evidence>
<evidence type="ECO:0000256" key="2">
    <source>
        <dbReference type="ARBA" id="ARBA00022448"/>
    </source>
</evidence>